<evidence type="ECO:0000313" key="1">
    <source>
        <dbReference type="EMBL" id="KAK7297734.1"/>
    </source>
</evidence>
<comment type="caution">
    <text evidence="1">The sequence shown here is derived from an EMBL/GenBank/DDBJ whole genome shotgun (WGS) entry which is preliminary data.</text>
</comment>
<dbReference type="EMBL" id="JAYMYQ010000040">
    <property type="protein sequence ID" value="KAK7297734.1"/>
    <property type="molecule type" value="Genomic_DNA"/>
</dbReference>
<dbReference type="AlphaFoldDB" id="A0AAN9JGC3"/>
<evidence type="ECO:0000313" key="2">
    <source>
        <dbReference type="Proteomes" id="UP001367508"/>
    </source>
</evidence>
<sequence length="67" mass="7917">MARQRPMIYKEDCRTIQELVDRVDRVDRQLKHRYVPSFTSQKDPESVDRLYSINFGPISGMKGELSE</sequence>
<name>A0AAN9JGC3_CANGL</name>
<gene>
    <name evidence="1" type="ORF">VNO77_47732</name>
</gene>
<reference evidence="1 2" key="1">
    <citation type="submission" date="2024-01" db="EMBL/GenBank/DDBJ databases">
        <title>The genomes of 5 underutilized Papilionoideae crops provide insights into root nodulation and disease resistanc.</title>
        <authorList>
            <person name="Jiang F."/>
        </authorList>
    </citation>
    <scope>NUCLEOTIDE SEQUENCE [LARGE SCALE GENOMIC DNA]</scope>
    <source>
        <strain evidence="1">LVBAO_FW01</strain>
        <tissue evidence="1">Leaves</tissue>
    </source>
</reference>
<protein>
    <submittedName>
        <fullName evidence="1">Uncharacterized protein</fullName>
    </submittedName>
</protein>
<proteinExistence type="predicted"/>
<organism evidence="1 2">
    <name type="scientific">Canavalia gladiata</name>
    <name type="common">Sword bean</name>
    <name type="synonym">Dolichos gladiatus</name>
    <dbReference type="NCBI Taxonomy" id="3824"/>
    <lineage>
        <taxon>Eukaryota</taxon>
        <taxon>Viridiplantae</taxon>
        <taxon>Streptophyta</taxon>
        <taxon>Embryophyta</taxon>
        <taxon>Tracheophyta</taxon>
        <taxon>Spermatophyta</taxon>
        <taxon>Magnoliopsida</taxon>
        <taxon>eudicotyledons</taxon>
        <taxon>Gunneridae</taxon>
        <taxon>Pentapetalae</taxon>
        <taxon>rosids</taxon>
        <taxon>fabids</taxon>
        <taxon>Fabales</taxon>
        <taxon>Fabaceae</taxon>
        <taxon>Papilionoideae</taxon>
        <taxon>50 kb inversion clade</taxon>
        <taxon>NPAAA clade</taxon>
        <taxon>indigoferoid/millettioid clade</taxon>
        <taxon>Phaseoleae</taxon>
        <taxon>Canavalia</taxon>
    </lineage>
</organism>
<keyword evidence="2" id="KW-1185">Reference proteome</keyword>
<dbReference type="Proteomes" id="UP001367508">
    <property type="component" value="Unassembled WGS sequence"/>
</dbReference>
<accession>A0AAN9JGC3</accession>